<dbReference type="EMBL" id="JACHFD010000006">
    <property type="protein sequence ID" value="MBB5351392.1"/>
    <property type="molecule type" value="Genomic_DNA"/>
</dbReference>
<feature type="transmembrane region" description="Helical" evidence="1">
    <location>
        <begin position="100"/>
        <end position="128"/>
    </location>
</feature>
<keyword evidence="1" id="KW-0472">Membrane</keyword>
<dbReference type="PANTHER" id="PTHR39165:SF1">
    <property type="entry name" value="DUF456 DOMAIN-CONTAINING PROTEIN"/>
    <property type="match status" value="1"/>
</dbReference>
<evidence type="ECO:0000256" key="1">
    <source>
        <dbReference type="SAM" id="Phobius"/>
    </source>
</evidence>
<dbReference type="InterPro" id="IPR007403">
    <property type="entry name" value="DUF456"/>
</dbReference>
<evidence type="ECO:0000313" key="3">
    <source>
        <dbReference type="Proteomes" id="UP000557717"/>
    </source>
</evidence>
<feature type="transmembrane region" description="Helical" evidence="1">
    <location>
        <begin position="20"/>
        <end position="50"/>
    </location>
</feature>
<keyword evidence="3" id="KW-1185">Reference proteome</keyword>
<sequence>MWEWLTNLPMWHGVGVTGVWVVTISLLAMGLVGCVVPVIPGHLFILGAAVWHGLILGEDSGVEWWTYVVLGSLLVGSQVFEWVSGAAGAKWFGGTKWGAVGAMVGALVGMFFMPFGLVLGPLIGAYGFEVAFARIGQREALHSGVGSAVGTVASLVVKLVVGILMIVWFAIDVPFIGS</sequence>
<reference evidence="2 3" key="1">
    <citation type="submission" date="2020-08" db="EMBL/GenBank/DDBJ databases">
        <title>Genomic Encyclopedia of Type Strains, Phase IV (KMG-IV): sequencing the most valuable type-strain genomes for metagenomic binning, comparative biology and taxonomic classification.</title>
        <authorList>
            <person name="Goeker M."/>
        </authorList>
    </citation>
    <scope>NUCLEOTIDE SEQUENCE [LARGE SCALE GENOMIC DNA]</scope>
    <source>
        <strain evidence="2 3">YC6886</strain>
    </source>
</reference>
<name>A0A840V050_9BACT</name>
<dbReference type="RefSeq" id="WP_184017505.1">
    <property type="nucleotide sequence ID" value="NZ_JACHFD010000006.1"/>
</dbReference>
<accession>A0A840V050</accession>
<gene>
    <name evidence="2" type="ORF">HNR46_001628</name>
</gene>
<comment type="caution">
    <text evidence="2">The sequence shown here is derived from an EMBL/GenBank/DDBJ whole genome shotgun (WGS) entry which is preliminary data.</text>
</comment>
<dbReference type="AlphaFoldDB" id="A0A840V050"/>
<proteinExistence type="predicted"/>
<organism evidence="2 3">
    <name type="scientific">Haloferula luteola</name>
    <dbReference type="NCBI Taxonomy" id="595692"/>
    <lineage>
        <taxon>Bacteria</taxon>
        <taxon>Pseudomonadati</taxon>
        <taxon>Verrucomicrobiota</taxon>
        <taxon>Verrucomicrobiia</taxon>
        <taxon>Verrucomicrobiales</taxon>
        <taxon>Verrucomicrobiaceae</taxon>
        <taxon>Haloferula</taxon>
    </lineage>
</organism>
<protein>
    <recommendedName>
        <fullName evidence="4">DUF456 domain-containing protein</fullName>
    </recommendedName>
</protein>
<evidence type="ECO:0000313" key="2">
    <source>
        <dbReference type="EMBL" id="MBB5351392.1"/>
    </source>
</evidence>
<dbReference type="PANTHER" id="PTHR39165">
    <property type="entry name" value="IG HYPOTHETICAL 17883"/>
    <property type="match status" value="1"/>
</dbReference>
<dbReference type="Proteomes" id="UP000557717">
    <property type="component" value="Unassembled WGS sequence"/>
</dbReference>
<evidence type="ECO:0008006" key="4">
    <source>
        <dbReference type="Google" id="ProtNLM"/>
    </source>
</evidence>
<keyword evidence="1" id="KW-0812">Transmembrane</keyword>
<keyword evidence="1" id="KW-1133">Transmembrane helix</keyword>
<feature type="transmembrane region" description="Helical" evidence="1">
    <location>
        <begin position="148"/>
        <end position="171"/>
    </location>
</feature>
<dbReference type="Pfam" id="PF04306">
    <property type="entry name" value="DUF456"/>
    <property type="match status" value="1"/>
</dbReference>